<proteinExistence type="predicted"/>
<evidence type="ECO:0000313" key="3">
    <source>
        <dbReference type="Proteomes" id="UP000654918"/>
    </source>
</evidence>
<accession>A0A8H6NCL6</accession>
<sequence>METPGRRDGLDWAHSAGGNRSNKRERRGEEVRTQNGQESAWCAGKKPDRFHPPLLDTGGEKTCDDDQSPIRVQSTTSPCPLPARSRWPTSEAQAPSPSLPFAVSLTAVRKPAPTGSRNTPNS</sequence>
<feature type="region of interest" description="Disordered" evidence="1">
    <location>
        <begin position="1"/>
        <end position="100"/>
    </location>
</feature>
<comment type="caution">
    <text evidence="2">The sequence shown here is derived from an EMBL/GenBank/DDBJ whole genome shotgun (WGS) entry which is preliminary data.</text>
</comment>
<dbReference type="Proteomes" id="UP000654918">
    <property type="component" value="Unassembled WGS sequence"/>
</dbReference>
<reference evidence="2" key="1">
    <citation type="journal article" date="2020" name="Phytopathology">
        <title>Genome Sequence Resources of Colletotrichum truncatum, C. plurivorum, C. musicola, and C. sojae: Four Species Pathogenic to Soybean (Glycine max).</title>
        <authorList>
            <person name="Rogerio F."/>
            <person name="Boufleur T.R."/>
            <person name="Ciampi-Guillardi M."/>
            <person name="Sukno S.A."/>
            <person name="Thon M.R."/>
            <person name="Massola Junior N.S."/>
            <person name="Baroncelli R."/>
        </authorList>
    </citation>
    <scope>NUCLEOTIDE SEQUENCE</scope>
    <source>
        <strain evidence="2">LFN00145</strain>
    </source>
</reference>
<evidence type="ECO:0000313" key="2">
    <source>
        <dbReference type="EMBL" id="KAF6827660.1"/>
    </source>
</evidence>
<keyword evidence="3" id="KW-1185">Reference proteome</keyword>
<organism evidence="2 3">
    <name type="scientific">Colletotrichum plurivorum</name>
    <dbReference type="NCBI Taxonomy" id="2175906"/>
    <lineage>
        <taxon>Eukaryota</taxon>
        <taxon>Fungi</taxon>
        <taxon>Dikarya</taxon>
        <taxon>Ascomycota</taxon>
        <taxon>Pezizomycotina</taxon>
        <taxon>Sordariomycetes</taxon>
        <taxon>Hypocreomycetidae</taxon>
        <taxon>Glomerellales</taxon>
        <taxon>Glomerellaceae</taxon>
        <taxon>Colletotrichum</taxon>
        <taxon>Colletotrichum orchidearum species complex</taxon>
    </lineage>
</organism>
<evidence type="ECO:0000256" key="1">
    <source>
        <dbReference type="SAM" id="MobiDB-lite"/>
    </source>
</evidence>
<dbReference type="EMBL" id="WIGO01000134">
    <property type="protein sequence ID" value="KAF6827660.1"/>
    <property type="molecule type" value="Genomic_DNA"/>
</dbReference>
<feature type="compositionally biased region" description="Basic and acidic residues" evidence="1">
    <location>
        <begin position="1"/>
        <end position="11"/>
    </location>
</feature>
<dbReference type="AlphaFoldDB" id="A0A8H6NCL6"/>
<feature type="compositionally biased region" description="Polar residues" evidence="1">
    <location>
        <begin position="87"/>
        <end position="96"/>
    </location>
</feature>
<protein>
    <submittedName>
        <fullName evidence="2">Uncharacterized protein</fullName>
    </submittedName>
</protein>
<name>A0A8H6NCL6_9PEZI</name>
<gene>
    <name evidence="2" type="ORF">CPLU01_08953</name>
</gene>